<dbReference type="InterPro" id="IPR032882">
    <property type="entry name" value="SrkA/RdoA"/>
</dbReference>
<evidence type="ECO:0000256" key="5">
    <source>
        <dbReference type="ARBA" id="ARBA00022723"/>
    </source>
</evidence>
<feature type="binding site" evidence="11">
    <location>
        <position position="224"/>
    </location>
    <ligand>
        <name>Mg(2+)</name>
        <dbReference type="ChEBI" id="CHEBI:18420"/>
    </ligand>
</feature>
<evidence type="ECO:0000313" key="13">
    <source>
        <dbReference type="EMBL" id="KFN44866.1"/>
    </source>
</evidence>
<feature type="binding site" evidence="11">
    <location>
        <position position="212"/>
    </location>
    <ligand>
        <name>Mg(2+)</name>
        <dbReference type="ChEBI" id="CHEBI:18420"/>
    </ligand>
</feature>
<proteinExistence type="inferred from homology"/>
<reference evidence="13 14" key="1">
    <citation type="submission" date="2013-09" db="EMBL/GenBank/DDBJ databases">
        <title>Genome sequencing of Arenimonas oryziterrae.</title>
        <authorList>
            <person name="Chen F."/>
            <person name="Wang G."/>
        </authorList>
    </citation>
    <scope>NUCLEOTIDE SEQUENCE [LARGE SCALE GENOMIC DNA]</scope>
    <source>
        <strain evidence="13 14">YC6267</strain>
    </source>
</reference>
<dbReference type="InterPro" id="IPR011009">
    <property type="entry name" value="Kinase-like_dom_sf"/>
</dbReference>
<dbReference type="GO" id="GO:0004674">
    <property type="term" value="F:protein serine/threonine kinase activity"/>
    <property type="evidence" value="ECO:0007669"/>
    <property type="project" value="UniProtKB-UniRule"/>
</dbReference>
<dbReference type="STRING" id="1121015.GCA_000420545_01400"/>
<comment type="cofactor">
    <cofactor evidence="11">
        <name>Mg(2+)</name>
        <dbReference type="ChEBI" id="CHEBI:18420"/>
    </cofactor>
</comment>
<keyword evidence="1 11" id="KW-0963">Cytoplasm</keyword>
<dbReference type="EMBL" id="AVCI01000001">
    <property type="protein sequence ID" value="KFN44866.1"/>
    <property type="molecule type" value="Genomic_DNA"/>
</dbReference>
<dbReference type="GO" id="GO:0005524">
    <property type="term" value="F:ATP binding"/>
    <property type="evidence" value="ECO:0007669"/>
    <property type="project" value="UniProtKB-UniRule"/>
</dbReference>
<feature type="site" description="ATP" evidence="11">
    <location>
        <position position="40"/>
    </location>
</feature>
<comment type="subcellular location">
    <subcellularLocation>
        <location evidence="11">Cytoplasm</location>
    </subcellularLocation>
</comment>
<dbReference type="Pfam" id="PF01636">
    <property type="entry name" value="APH"/>
    <property type="match status" value="1"/>
</dbReference>
<dbReference type="PANTHER" id="PTHR39573">
    <property type="entry name" value="STRESS RESPONSE KINASE A"/>
    <property type="match status" value="1"/>
</dbReference>
<gene>
    <name evidence="11" type="primary">srkA</name>
    <name evidence="13" type="ORF">N789_02285</name>
</gene>
<evidence type="ECO:0000256" key="10">
    <source>
        <dbReference type="ARBA" id="ARBA00023016"/>
    </source>
</evidence>
<dbReference type="PATRIC" id="fig|1121015.4.peg.451"/>
<keyword evidence="4 11" id="KW-0808">Transferase</keyword>
<comment type="caution">
    <text evidence="13">The sequence shown here is derived from an EMBL/GenBank/DDBJ whole genome shotgun (WGS) entry which is preliminary data.</text>
</comment>
<keyword evidence="8 11" id="KW-0067">ATP-binding</keyword>
<evidence type="ECO:0000259" key="12">
    <source>
        <dbReference type="Pfam" id="PF01636"/>
    </source>
</evidence>
<dbReference type="GO" id="GO:0106310">
    <property type="term" value="F:protein serine kinase activity"/>
    <property type="evidence" value="ECO:0007669"/>
    <property type="project" value="RHEA"/>
</dbReference>
<dbReference type="GO" id="GO:0005737">
    <property type="term" value="C:cytoplasm"/>
    <property type="evidence" value="ECO:0007669"/>
    <property type="project" value="UniProtKB-SubCell"/>
</dbReference>
<dbReference type="Proteomes" id="UP000029385">
    <property type="component" value="Unassembled WGS sequence"/>
</dbReference>
<dbReference type="Gene3D" id="3.30.200.70">
    <property type="match status" value="1"/>
</dbReference>
<keyword evidence="10 11" id="KW-0346">Stress response</keyword>
<comment type="catalytic activity">
    <reaction evidence="11">
        <text>L-seryl-[protein] + ATP = O-phospho-L-seryl-[protein] + ADP + H(+)</text>
        <dbReference type="Rhea" id="RHEA:17989"/>
        <dbReference type="Rhea" id="RHEA-COMP:9863"/>
        <dbReference type="Rhea" id="RHEA-COMP:11604"/>
        <dbReference type="ChEBI" id="CHEBI:15378"/>
        <dbReference type="ChEBI" id="CHEBI:29999"/>
        <dbReference type="ChEBI" id="CHEBI:30616"/>
        <dbReference type="ChEBI" id="CHEBI:83421"/>
        <dbReference type="ChEBI" id="CHEBI:456216"/>
        <dbReference type="EC" id="2.7.11.1"/>
    </reaction>
</comment>
<evidence type="ECO:0000313" key="14">
    <source>
        <dbReference type="Proteomes" id="UP000029385"/>
    </source>
</evidence>
<evidence type="ECO:0000256" key="2">
    <source>
        <dbReference type="ARBA" id="ARBA00022527"/>
    </source>
</evidence>
<keyword evidence="5 11" id="KW-0479">Metal-binding</keyword>
<evidence type="ECO:0000256" key="9">
    <source>
        <dbReference type="ARBA" id="ARBA00022842"/>
    </source>
</evidence>
<accession>A0A091AZK3</accession>
<keyword evidence="7 11" id="KW-0418">Kinase</keyword>
<evidence type="ECO:0000256" key="8">
    <source>
        <dbReference type="ARBA" id="ARBA00022840"/>
    </source>
</evidence>
<organism evidence="13 14">
    <name type="scientific">Arenimonas oryziterrae DSM 21050 = YC6267</name>
    <dbReference type="NCBI Taxonomy" id="1121015"/>
    <lineage>
        <taxon>Bacteria</taxon>
        <taxon>Pseudomonadati</taxon>
        <taxon>Pseudomonadota</taxon>
        <taxon>Gammaproteobacteria</taxon>
        <taxon>Lysobacterales</taxon>
        <taxon>Lysobacteraceae</taxon>
        <taxon>Arenimonas</taxon>
    </lineage>
</organism>
<keyword evidence="6 11" id="KW-0547">Nucleotide-binding</keyword>
<dbReference type="HAMAP" id="MF_01497">
    <property type="entry name" value="SrkA_kinase"/>
    <property type="match status" value="1"/>
</dbReference>
<evidence type="ECO:0000256" key="11">
    <source>
        <dbReference type="HAMAP-Rule" id="MF_01497"/>
    </source>
</evidence>
<dbReference type="EC" id="2.7.11.1" evidence="11"/>
<feature type="active site" description="Proton acceptor" evidence="11">
    <location>
        <position position="207"/>
    </location>
</feature>
<dbReference type="SUPFAM" id="SSF56112">
    <property type="entry name" value="Protein kinase-like (PK-like)"/>
    <property type="match status" value="1"/>
</dbReference>
<name>A0A091AZK3_9GAMM</name>
<sequence length="332" mass="37296">MPTMSDTAPVPFDGLDPDRIIAVVEALGLHCDGRVLALNSYENRVFRVGREDDTPLVLKFYRSGRWTDAAIAEEHAFAAELRAADLSVVAPLALHGATLHHDGDFRFALFPMQGGHAPEPGDRDTLRQIGRTLGRMHAVGASAAFVHRATLSIEAMAIAPVRYLLEAHWLPPSLEENFEAVCHLLIDGIEDAFENAGDVATLRLHGDCHLGNILWRDGAAHFVDLDDALTGPAMQDLWMLFSGDAAAQRQQLGWLLEGYETFRRFDRRELHLIEALRAMRLLHYHAWIARRWHDPAFPAAFPWFDSPRHWESVITQLQEQVSTLREPTLVLE</sequence>
<keyword evidence="3 11" id="KW-0597">Phosphoprotein</keyword>
<evidence type="ECO:0000256" key="4">
    <source>
        <dbReference type="ARBA" id="ARBA00022679"/>
    </source>
</evidence>
<dbReference type="NCBIfam" id="NF008738">
    <property type="entry name" value="PRK11768.1"/>
    <property type="match status" value="1"/>
</dbReference>
<keyword evidence="2 11" id="KW-0723">Serine/threonine-protein kinase</keyword>
<dbReference type="eggNOG" id="COG2334">
    <property type="taxonomic scope" value="Bacteria"/>
</dbReference>
<dbReference type="GO" id="GO:0000287">
    <property type="term" value="F:magnesium ion binding"/>
    <property type="evidence" value="ECO:0007669"/>
    <property type="project" value="UniProtKB-UniRule"/>
</dbReference>
<dbReference type="Gene3D" id="1.20.1270.170">
    <property type="match status" value="1"/>
</dbReference>
<dbReference type="AlphaFoldDB" id="A0A091AZK3"/>
<feature type="active site" evidence="11">
    <location>
        <position position="224"/>
    </location>
</feature>
<keyword evidence="14" id="KW-1185">Reference proteome</keyword>
<comment type="function">
    <text evidence="11">A protein kinase that phosphorylates Ser and Thr residues. Probably acts to suppress the effects of stress linked to accumulation of reactive oxygen species. Probably involved in the extracytoplasmic stress response.</text>
</comment>
<dbReference type="InterPro" id="IPR002575">
    <property type="entry name" value="Aminoglycoside_PTrfase"/>
</dbReference>
<evidence type="ECO:0000256" key="3">
    <source>
        <dbReference type="ARBA" id="ARBA00022553"/>
    </source>
</evidence>
<keyword evidence="9 11" id="KW-0460">Magnesium</keyword>
<feature type="domain" description="Aminoglycoside phosphotransferase" evidence="12">
    <location>
        <begin position="39"/>
        <end position="270"/>
    </location>
</feature>
<comment type="similarity">
    <text evidence="11">Belongs to the SrkA/RdoA protein kinase family.</text>
</comment>
<evidence type="ECO:0000256" key="1">
    <source>
        <dbReference type="ARBA" id="ARBA00022490"/>
    </source>
</evidence>
<protein>
    <recommendedName>
        <fullName evidence="11">Stress response kinase A</fullName>
        <ecNumber evidence="11">2.7.11.1</ecNumber>
    </recommendedName>
    <alternativeName>
        <fullName evidence="11">Serine/threonine-protein kinase SrkA</fullName>
    </alternativeName>
</protein>
<evidence type="ECO:0000256" key="7">
    <source>
        <dbReference type="ARBA" id="ARBA00022777"/>
    </source>
</evidence>
<comment type="catalytic activity">
    <reaction evidence="11">
        <text>L-threonyl-[protein] + ATP = O-phospho-L-threonyl-[protein] + ADP + H(+)</text>
        <dbReference type="Rhea" id="RHEA:46608"/>
        <dbReference type="Rhea" id="RHEA-COMP:11060"/>
        <dbReference type="Rhea" id="RHEA-COMP:11605"/>
        <dbReference type="ChEBI" id="CHEBI:15378"/>
        <dbReference type="ChEBI" id="CHEBI:30013"/>
        <dbReference type="ChEBI" id="CHEBI:30616"/>
        <dbReference type="ChEBI" id="CHEBI:61977"/>
        <dbReference type="ChEBI" id="CHEBI:456216"/>
        <dbReference type="EC" id="2.7.11.1"/>
    </reaction>
</comment>
<dbReference type="PANTHER" id="PTHR39573:SF1">
    <property type="entry name" value="STRESS RESPONSE KINASE A"/>
    <property type="match status" value="1"/>
</dbReference>
<dbReference type="Gene3D" id="1.10.510.10">
    <property type="entry name" value="Transferase(Phosphotransferase) domain 1"/>
    <property type="match status" value="1"/>
</dbReference>
<comment type="subunit">
    <text evidence="11">Monomer.</text>
</comment>
<evidence type="ECO:0000256" key="6">
    <source>
        <dbReference type="ARBA" id="ARBA00022741"/>
    </source>
</evidence>